<dbReference type="InterPro" id="IPR009075">
    <property type="entry name" value="AcylCo_DH/oxidase_C"/>
</dbReference>
<feature type="region of interest" description="Disordered" evidence="6">
    <location>
        <begin position="373"/>
        <end position="399"/>
    </location>
</feature>
<dbReference type="InterPro" id="IPR013786">
    <property type="entry name" value="AcylCoA_DH/ox_N"/>
</dbReference>
<dbReference type="Gene3D" id="1.10.540.10">
    <property type="entry name" value="Acyl-CoA dehydrogenase/oxidase, N-terminal domain"/>
    <property type="match status" value="2"/>
</dbReference>
<dbReference type="EMBL" id="PDNV01000016">
    <property type="protein sequence ID" value="PLC52137.1"/>
    <property type="molecule type" value="Genomic_DNA"/>
</dbReference>
<dbReference type="CDD" id="cd00567">
    <property type="entry name" value="ACAD"/>
    <property type="match status" value="1"/>
</dbReference>
<dbReference type="Gene3D" id="2.40.110.10">
    <property type="entry name" value="Butyryl-CoA Dehydrogenase, subunit A, domain 2"/>
    <property type="match status" value="2"/>
</dbReference>
<organism evidence="10 11">
    <name type="scientific">Pollutimonas nitritireducens</name>
    <dbReference type="NCBI Taxonomy" id="2045209"/>
    <lineage>
        <taxon>Bacteria</taxon>
        <taxon>Pseudomonadati</taxon>
        <taxon>Pseudomonadota</taxon>
        <taxon>Betaproteobacteria</taxon>
        <taxon>Burkholderiales</taxon>
        <taxon>Alcaligenaceae</taxon>
        <taxon>Pollutimonas</taxon>
    </lineage>
</organism>
<sequence>MSFDEAETQAFKDSARDFLTRENQGERMRRMVSTQQSLDREFWGKIAEAGWPAILIPEEQGGLGLGMTEMTAIAEEFGRAYIGDPIIPVAVQAASLLTELPGSDLRNELLEGIASGSLVVGTAWQHRLGQIEPECKHDAVRQGDVLALDAEFVAASPAVGADGWLVLVGVGEQPVLLWVPASQAGVQAQRYERVDASNMGALSLQGCRIPAQNILGTADDVLRAIRTSLDRARIAQAAQLLGVARQSFDSTLEYMNVRVQFGKPIGSFQSLQHRMVDAYIQIQLLDYAIWQALGLVEQDQTALPMQASRLKLRAEHAAGLVTRLAVQMHGGMGYSDESDIGLGLKRAMGLASELGNARSHKKRYFSLIDQARQGRRDDQELPADSTHNPAGTQQFPKTADWDEMPEDVFRQMLRSFFKVHYPEHLRHKASRLHWHQIKDWYKTLSDQKWIAPAWPKDYGGMALSPDKMIAYIEEQERYGVGRPPDQGLVMLGPILFRFGTPEQKAKYLPPILSGEHVWAQGYSEPNAGSDLASLSCAAVLEGEYFIVNGQKTWSTLAQDATHMFMLVRTDKTVKKQAGISFLLVDLATPGIVVRPIKTIAGDEEYCEIFFDNVKVPRENLVGEVNQGWTISKALLGFERLFSGSPKHSQNTMGIIEKIAAQTGLFEDEAFAADYAQLHCDVADLSAAYAAFSEIVRRNEPLPANVSLLKIWATETHERASLLLLEAAQEHAASAGFNTYAGPNAHTDAITVEDVQMPLYNAAAAKIFSGTNEIQRNILAKMVLNLPT</sequence>
<dbReference type="Pfam" id="PF00441">
    <property type="entry name" value="Acyl-CoA_dh_1"/>
    <property type="match status" value="2"/>
</dbReference>
<keyword evidence="11" id="KW-1185">Reference proteome</keyword>
<comment type="similarity">
    <text evidence="2">Belongs to the acyl-CoA dehydrogenase family.</text>
</comment>
<dbReference type="FunFam" id="2.40.110.10:FF:000011">
    <property type="entry name" value="Acyl-CoA dehydrogenase FadE34"/>
    <property type="match status" value="1"/>
</dbReference>
<evidence type="ECO:0000259" key="8">
    <source>
        <dbReference type="Pfam" id="PF02770"/>
    </source>
</evidence>
<dbReference type="SUPFAM" id="SSF47203">
    <property type="entry name" value="Acyl-CoA dehydrogenase C-terminal domain-like"/>
    <property type="match status" value="2"/>
</dbReference>
<feature type="domain" description="Acyl-CoA dehydrogenase/oxidase N-terminal" evidence="9">
    <location>
        <begin position="408"/>
        <end position="515"/>
    </location>
</feature>
<evidence type="ECO:0000256" key="5">
    <source>
        <dbReference type="ARBA" id="ARBA00023002"/>
    </source>
</evidence>
<dbReference type="OrthoDB" id="9770681at2"/>
<feature type="domain" description="Acyl-CoA dehydrogenase/oxidase N-terminal" evidence="9">
    <location>
        <begin position="6"/>
        <end position="116"/>
    </location>
</feature>
<dbReference type="AlphaFoldDB" id="A0A2N4UAW4"/>
<evidence type="ECO:0000256" key="4">
    <source>
        <dbReference type="ARBA" id="ARBA00022827"/>
    </source>
</evidence>
<dbReference type="InterPro" id="IPR052161">
    <property type="entry name" value="Mycobact_Acyl-CoA_DH"/>
</dbReference>
<evidence type="ECO:0000259" key="7">
    <source>
        <dbReference type="Pfam" id="PF00441"/>
    </source>
</evidence>
<dbReference type="PANTHER" id="PTHR43292:SF3">
    <property type="entry name" value="ACYL-COA DEHYDROGENASE FADE29"/>
    <property type="match status" value="1"/>
</dbReference>
<dbReference type="Gene3D" id="1.20.140.10">
    <property type="entry name" value="Butyryl-CoA Dehydrogenase, subunit A, domain 3"/>
    <property type="match status" value="2"/>
</dbReference>
<dbReference type="RefSeq" id="WP_102071758.1">
    <property type="nucleotide sequence ID" value="NZ_PDNV01000016.1"/>
</dbReference>
<protein>
    <submittedName>
        <fullName evidence="10">Acyl-CoA dehydrogenase</fullName>
    </submittedName>
</protein>
<dbReference type="InterPro" id="IPR009100">
    <property type="entry name" value="AcylCoA_DH/oxidase_NM_dom_sf"/>
</dbReference>
<feature type="domain" description="Acyl-CoA dehydrogenase/oxidase C-terminal" evidence="7">
    <location>
        <begin position="625"/>
        <end position="782"/>
    </location>
</feature>
<keyword evidence="3" id="KW-0285">Flavoprotein</keyword>
<gene>
    <name evidence="10" type="ORF">CR155_19730</name>
</gene>
<dbReference type="PANTHER" id="PTHR43292">
    <property type="entry name" value="ACYL-COA DEHYDROGENASE"/>
    <property type="match status" value="1"/>
</dbReference>
<dbReference type="Proteomes" id="UP000234328">
    <property type="component" value="Unassembled WGS sequence"/>
</dbReference>
<feature type="compositionally biased region" description="Polar residues" evidence="6">
    <location>
        <begin position="385"/>
        <end position="396"/>
    </location>
</feature>
<feature type="domain" description="Acyl-CoA oxidase/dehydrogenase middle" evidence="8">
    <location>
        <begin position="519"/>
        <end position="613"/>
    </location>
</feature>
<evidence type="ECO:0000256" key="1">
    <source>
        <dbReference type="ARBA" id="ARBA00001974"/>
    </source>
</evidence>
<dbReference type="GO" id="GO:0005886">
    <property type="term" value="C:plasma membrane"/>
    <property type="evidence" value="ECO:0007669"/>
    <property type="project" value="TreeGrafter"/>
</dbReference>
<dbReference type="InterPro" id="IPR036250">
    <property type="entry name" value="AcylCo_DH-like_C"/>
</dbReference>
<dbReference type="Pfam" id="PF02771">
    <property type="entry name" value="Acyl-CoA_dh_N"/>
    <property type="match status" value="2"/>
</dbReference>
<dbReference type="InterPro" id="IPR046373">
    <property type="entry name" value="Acyl-CoA_Oxase/DH_mid-dom_sf"/>
</dbReference>
<evidence type="ECO:0000256" key="3">
    <source>
        <dbReference type="ARBA" id="ARBA00022630"/>
    </source>
</evidence>
<dbReference type="GO" id="GO:0050660">
    <property type="term" value="F:flavin adenine dinucleotide binding"/>
    <property type="evidence" value="ECO:0007669"/>
    <property type="project" value="InterPro"/>
</dbReference>
<evidence type="ECO:0000256" key="6">
    <source>
        <dbReference type="SAM" id="MobiDB-lite"/>
    </source>
</evidence>
<dbReference type="InterPro" id="IPR006091">
    <property type="entry name" value="Acyl-CoA_Oxase/DH_mid-dom"/>
</dbReference>
<evidence type="ECO:0000259" key="9">
    <source>
        <dbReference type="Pfam" id="PF02771"/>
    </source>
</evidence>
<dbReference type="Pfam" id="PF02770">
    <property type="entry name" value="Acyl-CoA_dh_M"/>
    <property type="match status" value="1"/>
</dbReference>
<comment type="caution">
    <text evidence="10">The sequence shown here is derived from an EMBL/GenBank/DDBJ whole genome shotgun (WGS) entry which is preliminary data.</text>
</comment>
<dbReference type="SUPFAM" id="SSF56645">
    <property type="entry name" value="Acyl-CoA dehydrogenase NM domain-like"/>
    <property type="match status" value="2"/>
</dbReference>
<evidence type="ECO:0000313" key="10">
    <source>
        <dbReference type="EMBL" id="PLC52137.1"/>
    </source>
</evidence>
<evidence type="ECO:0000256" key="2">
    <source>
        <dbReference type="ARBA" id="ARBA00009347"/>
    </source>
</evidence>
<reference evidence="10 11" key="1">
    <citation type="submission" date="2017-10" db="EMBL/GenBank/DDBJ databases">
        <title>Two draft genome sequences of Pusillimonas sp. strains isolated from a nitrate- and radionuclide-contaminated groundwater in Russia.</title>
        <authorList>
            <person name="Grouzdev D.S."/>
            <person name="Tourova T.P."/>
            <person name="Goeva M.A."/>
            <person name="Babich T.L."/>
            <person name="Sokolova D.S."/>
            <person name="Abdullin R."/>
            <person name="Poltaraus A.B."/>
            <person name="Toshchakov S.V."/>
            <person name="Nazina T.N."/>
        </authorList>
    </citation>
    <scope>NUCLEOTIDE SEQUENCE [LARGE SCALE GENOMIC DNA]</scope>
    <source>
        <strain evidence="10 11">JR1/69-2-13</strain>
    </source>
</reference>
<accession>A0A2N4UAW4</accession>
<feature type="domain" description="Acyl-CoA dehydrogenase/oxidase C-terminal" evidence="7">
    <location>
        <begin position="223"/>
        <end position="348"/>
    </location>
</feature>
<proteinExistence type="inferred from homology"/>
<dbReference type="InterPro" id="IPR037069">
    <property type="entry name" value="AcylCoA_DH/ox_N_sf"/>
</dbReference>
<name>A0A2N4UAW4_9BURK</name>
<keyword evidence="4" id="KW-0274">FAD</keyword>
<keyword evidence="5" id="KW-0560">Oxidoreductase</keyword>
<evidence type="ECO:0000313" key="11">
    <source>
        <dbReference type="Proteomes" id="UP000234328"/>
    </source>
</evidence>
<dbReference type="GO" id="GO:0016627">
    <property type="term" value="F:oxidoreductase activity, acting on the CH-CH group of donors"/>
    <property type="evidence" value="ECO:0007669"/>
    <property type="project" value="InterPro"/>
</dbReference>
<comment type="cofactor">
    <cofactor evidence="1">
        <name>FAD</name>
        <dbReference type="ChEBI" id="CHEBI:57692"/>
    </cofactor>
</comment>